<dbReference type="OrthoDB" id="9816293at2"/>
<gene>
    <name evidence="1" type="ORF">WM2015_2575</name>
</gene>
<dbReference type="Proteomes" id="UP000066624">
    <property type="component" value="Chromosome"/>
</dbReference>
<keyword evidence="2" id="KW-1185">Reference proteome</keyword>
<dbReference type="InterPro" id="IPR007401">
    <property type="entry name" value="DUF454"/>
</dbReference>
<name>A0A0K0XZ17_9GAMM</name>
<dbReference type="STRING" id="1579979.WM2015_2575"/>
<organism evidence="1 2">
    <name type="scientific">Wenzhouxiangella marina</name>
    <dbReference type="NCBI Taxonomy" id="1579979"/>
    <lineage>
        <taxon>Bacteria</taxon>
        <taxon>Pseudomonadati</taxon>
        <taxon>Pseudomonadota</taxon>
        <taxon>Gammaproteobacteria</taxon>
        <taxon>Chromatiales</taxon>
        <taxon>Wenzhouxiangellaceae</taxon>
        <taxon>Wenzhouxiangella</taxon>
    </lineage>
</organism>
<dbReference type="GO" id="GO:0005886">
    <property type="term" value="C:plasma membrane"/>
    <property type="evidence" value="ECO:0007669"/>
    <property type="project" value="TreeGrafter"/>
</dbReference>
<dbReference type="RefSeq" id="WP_082169743.1">
    <property type="nucleotide sequence ID" value="NZ_CP012154.1"/>
</dbReference>
<evidence type="ECO:0000313" key="2">
    <source>
        <dbReference type="Proteomes" id="UP000066624"/>
    </source>
</evidence>
<accession>A0A0K0XZ17</accession>
<sequence>MLKKSPHRKSARRTGARADRIIWLSIAHGALVLGGAGVLLPLLPTTPFLLLALFAAGRSSPELKQAMLDHPRFGRLLRDWTAHRIVPIQAKLLTALMLTASWTLLYALGAATVLLAGLALGFGLLLLWLLSRPSRPRQTHDPRTQA</sequence>
<dbReference type="PANTHER" id="PTHR35813:SF1">
    <property type="entry name" value="INNER MEMBRANE PROTEIN YBAN"/>
    <property type="match status" value="1"/>
</dbReference>
<dbReference type="KEGG" id="wma:WM2015_2575"/>
<dbReference type="EMBL" id="CP012154">
    <property type="protein sequence ID" value="AKS42933.1"/>
    <property type="molecule type" value="Genomic_DNA"/>
</dbReference>
<protein>
    <submittedName>
        <fullName evidence="1">Uncharacterized protein</fullName>
    </submittedName>
</protein>
<reference evidence="1 2" key="1">
    <citation type="submission" date="2015-07" db="EMBL/GenBank/DDBJ databases">
        <authorList>
            <person name="Noorani M."/>
        </authorList>
    </citation>
    <scope>NUCLEOTIDE SEQUENCE [LARGE SCALE GENOMIC DNA]</scope>
    <source>
        <strain evidence="1 2">KCTC 42284</strain>
    </source>
</reference>
<proteinExistence type="predicted"/>
<evidence type="ECO:0000313" key="1">
    <source>
        <dbReference type="EMBL" id="AKS42933.1"/>
    </source>
</evidence>
<dbReference type="AlphaFoldDB" id="A0A0K0XZ17"/>
<dbReference type="PANTHER" id="PTHR35813">
    <property type="entry name" value="INNER MEMBRANE PROTEIN YBAN"/>
    <property type="match status" value="1"/>
</dbReference>
<dbReference type="Pfam" id="PF04304">
    <property type="entry name" value="DUF454"/>
    <property type="match status" value="1"/>
</dbReference>